<evidence type="ECO:0000256" key="6">
    <source>
        <dbReference type="ARBA" id="ARBA00022490"/>
    </source>
</evidence>
<comment type="catalytic activity">
    <reaction evidence="11">
        <text>O-phospho-L-threonyl-[protein] + H2O = L-threonyl-[protein] + phosphate</text>
        <dbReference type="Rhea" id="RHEA:47004"/>
        <dbReference type="Rhea" id="RHEA-COMP:11060"/>
        <dbReference type="Rhea" id="RHEA-COMP:11605"/>
        <dbReference type="ChEBI" id="CHEBI:15377"/>
        <dbReference type="ChEBI" id="CHEBI:30013"/>
        <dbReference type="ChEBI" id="CHEBI:43474"/>
        <dbReference type="ChEBI" id="CHEBI:61977"/>
        <dbReference type="EC" id="3.1.3.16"/>
    </reaction>
</comment>
<protein>
    <recommendedName>
        <fullName evidence="13">Dual specificity protein phosphatase 23</fullName>
        <ecNumber evidence="5">3.1.3.16</ecNumber>
        <ecNumber evidence="4">3.1.3.48</ecNumber>
    </recommendedName>
    <alternativeName>
        <fullName evidence="14">Low molecular mass dual specificity phosphatase 3</fullName>
    </alternativeName>
</protein>
<keyword evidence="8" id="KW-0904">Protein phosphatase</keyword>
<keyword evidence="9" id="KW-0539">Nucleus</keyword>
<evidence type="ECO:0000256" key="14">
    <source>
        <dbReference type="ARBA" id="ARBA00081937"/>
    </source>
</evidence>
<dbReference type="FunFam" id="3.90.190.10:FF:000063">
    <property type="entry name" value="Dual specificity phosphatase 23"/>
    <property type="match status" value="1"/>
</dbReference>
<comment type="function">
    <text evidence="12">Protein phosphatase that mediates dephosphorylation of proteins phosphorylated on Tyr and Ser/Thr residues. In vitro, it can dephosphorylate p44-ERK1 (MAPK3) but not p54 SAPK-beta (MAPK10) in vitro. Able to enhance activation of JNK and p38 (MAPK14).</text>
</comment>
<keyword evidence="18" id="KW-1185">Reference proteome</keyword>
<dbReference type="Pfam" id="PF22784">
    <property type="entry name" value="PTP-SAK"/>
    <property type="match status" value="1"/>
</dbReference>
<dbReference type="AlphaFoldDB" id="A0AAV8WWE8"/>
<evidence type="ECO:0000313" key="18">
    <source>
        <dbReference type="Proteomes" id="UP001162156"/>
    </source>
</evidence>
<gene>
    <name evidence="17" type="ORF">NQ314_016149</name>
</gene>
<feature type="domain" description="Tyrosine specific protein phosphatases" evidence="16">
    <location>
        <begin position="85"/>
        <end position="150"/>
    </location>
</feature>
<dbReference type="InterPro" id="IPR029021">
    <property type="entry name" value="Prot-tyrosine_phosphatase-like"/>
</dbReference>
<evidence type="ECO:0000256" key="9">
    <source>
        <dbReference type="ARBA" id="ARBA00023242"/>
    </source>
</evidence>
<dbReference type="GO" id="GO:0005634">
    <property type="term" value="C:nucleus"/>
    <property type="evidence" value="ECO:0007669"/>
    <property type="project" value="UniProtKB-SubCell"/>
</dbReference>
<dbReference type="EC" id="3.1.3.48" evidence="4"/>
<evidence type="ECO:0000256" key="4">
    <source>
        <dbReference type="ARBA" id="ARBA00013064"/>
    </source>
</evidence>
<dbReference type="GO" id="GO:0004722">
    <property type="term" value="F:protein serine/threonine phosphatase activity"/>
    <property type="evidence" value="ECO:0007669"/>
    <property type="project" value="UniProtKB-EC"/>
</dbReference>
<evidence type="ECO:0000256" key="7">
    <source>
        <dbReference type="ARBA" id="ARBA00022801"/>
    </source>
</evidence>
<dbReference type="InterPro" id="IPR003595">
    <property type="entry name" value="Tyr_Pase_cat"/>
</dbReference>
<dbReference type="SUPFAM" id="SSF52799">
    <property type="entry name" value="(Phosphotyrosine protein) phosphatases II"/>
    <property type="match status" value="1"/>
</dbReference>
<comment type="similarity">
    <text evidence="3">Belongs to the protein-tyrosine phosphatase family. Non-receptor class dual specificity subfamily.</text>
</comment>
<organism evidence="17 18">
    <name type="scientific">Rhamnusium bicolor</name>
    <dbReference type="NCBI Taxonomy" id="1586634"/>
    <lineage>
        <taxon>Eukaryota</taxon>
        <taxon>Metazoa</taxon>
        <taxon>Ecdysozoa</taxon>
        <taxon>Arthropoda</taxon>
        <taxon>Hexapoda</taxon>
        <taxon>Insecta</taxon>
        <taxon>Pterygota</taxon>
        <taxon>Neoptera</taxon>
        <taxon>Endopterygota</taxon>
        <taxon>Coleoptera</taxon>
        <taxon>Polyphaga</taxon>
        <taxon>Cucujiformia</taxon>
        <taxon>Chrysomeloidea</taxon>
        <taxon>Cerambycidae</taxon>
        <taxon>Lepturinae</taxon>
        <taxon>Rhagiini</taxon>
        <taxon>Rhamnusium</taxon>
    </lineage>
</organism>
<evidence type="ECO:0000256" key="2">
    <source>
        <dbReference type="ARBA" id="ARBA00004514"/>
    </source>
</evidence>
<feature type="non-terminal residue" evidence="17">
    <location>
        <position position="232"/>
    </location>
</feature>
<comment type="caution">
    <text evidence="17">The sequence shown here is derived from an EMBL/GenBank/DDBJ whole genome shotgun (WGS) entry which is preliminary data.</text>
</comment>
<dbReference type="InterPro" id="IPR000387">
    <property type="entry name" value="Tyr_Pase_dom"/>
</dbReference>
<reference evidence="17" key="1">
    <citation type="journal article" date="2023" name="Insect Mol. Biol.">
        <title>Genome sequencing provides insights into the evolution of gene families encoding plant cell wall-degrading enzymes in longhorned beetles.</title>
        <authorList>
            <person name="Shin N.R."/>
            <person name="Okamura Y."/>
            <person name="Kirsch R."/>
            <person name="Pauchet Y."/>
        </authorList>
    </citation>
    <scope>NUCLEOTIDE SEQUENCE</scope>
    <source>
        <strain evidence="17">RBIC_L_NR</strain>
    </source>
</reference>
<evidence type="ECO:0000256" key="13">
    <source>
        <dbReference type="ARBA" id="ARBA00068789"/>
    </source>
</evidence>
<dbReference type="InterPro" id="IPR050561">
    <property type="entry name" value="PTP"/>
</dbReference>
<evidence type="ECO:0000259" key="16">
    <source>
        <dbReference type="PROSITE" id="PS50056"/>
    </source>
</evidence>
<evidence type="ECO:0000313" key="17">
    <source>
        <dbReference type="EMBL" id="KAJ8930999.1"/>
    </source>
</evidence>
<dbReference type="SMART" id="SM00404">
    <property type="entry name" value="PTPc_motif"/>
    <property type="match status" value="1"/>
</dbReference>
<dbReference type="PANTHER" id="PTHR23339">
    <property type="entry name" value="TYROSINE SPECIFIC PROTEIN PHOSPHATASE AND DUAL SPECIFICITY PROTEIN PHOSPHATASE"/>
    <property type="match status" value="1"/>
</dbReference>
<dbReference type="PROSITE" id="PS50054">
    <property type="entry name" value="TYR_PHOSPHATASE_DUAL"/>
    <property type="match status" value="1"/>
</dbReference>
<keyword evidence="6" id="KW-0963">Cytoplasm</keyword>
<feature type="domain" description="Tyrosine-protein phosphatase" evidence="15">
    <location>
        <begin position="18"/>
        <end position="164"/>
    </location>
</feature>
<evidence type="ECO:0000256" key="11">
    <source>
        <dbReference type="ARBA" id="ARBA00048336"/>
    </source>
</evidence>
<dbReference type="GO" id="GO:0004725">
    <property type="term" value="F:protein tyrosine phosphatase activity"/>
    <property type="evidence" value="ECO:0007669"/>
    <property type="project" value="UniProtKB-EC"/>
</dbReference>
<dbReference type="InterPro" id="IPR057023">
    <property type="entry name" value="PTP-SAK"/>
</dbReference>
<dbReference type="InterPro" id="IPR016130">
    <property type="entry name" value="Tyr_Pase_AS"/>
</dbReference>
<sequence>MTNCDFKNLDESAYPPWNFSWVVENELAAFAWPKTKENLNFLHQKGIRHVITLSPEKLPPIADSKLEGTVIPVVEFEPPTLNDITMFIDICERYLLKKEAVGVHCRMGLGRTGVMAACFLVHFHGMAPESAIVKLRIARPGSVETYEQERAVIRYHDYLRTRQKNIKNSKQYHKVTTGAFASDSAEDLYSRHLTNYEFKKVQQQLEYMILCKDFQVVGEEKCLAPTSEGLLE</sequence>
<dbReference type="PROSITE" id="PS50056">
    <property type="entry name" value="TYR_PHOSPHATASE_2"/>
    <property type="match status" value="1"/>
</dbReference>
<evidence type="ECO:0000256" key="10">
    <source>
        <dbReference type="ARBA" id="ARBA00047761"/>
    </source>
</evidence>
<evidence type="ECO:0000256" key="12">
    <source>
        <dbReference type="ARBA" id="ARBA00053915"/>
    </source>
</evidence>
<evidence type="ECO:0000256" key="8">
    <source>
        <dbReference type="ARBA" id="ARBA00022912"/>
    </source>
</evidence>
<dbReference type="GO" id="GO:0005829">
    <property type="term" value="C:cytosol"/>
    <property type="evidence" value="ECO:0007669"/>
    <property type="project" value="UniProtKB-SubCell"/>
</dbReference>
<dbReference type="PROSITE" id="PS00383">
    <property type="entry name" value="TYR_PHOSPHATASE_1"/>
    <property type="match status" value="1"/>
</dbReference>
<dbReference type="InterPro" id="IPR020422">
    <property type="entry name" value="TYR_PHOSPHATASE_DUAL_dom"/>
</dbReference>
<evidence type="ECO:0000259" key="15">
    <source>
        <dbReference type="PROSITE" id="PS50054"/>
    </source>
</evidence>
<comment type="catalytic activity">
    <reaction evidence="10">
        <text>O-phospho-L-seryl-[protein] + H2O = L-seryl-[protein] + phosphate</text>
        <dbReference type="Rhea" id="RHEA:20629"/>
        <dbReference type="Rhea" id="RHEA-COMP:9863"/>
        <dbReference type="Rhea" id="RHEA-COMP:11604"/>
        <dbReference type="ChEBI" id="CHEBI:15377"/>
        <dbReference type="ChEBI" id="CHEBI:29999"/>
        <dbReference type="ChEBI" id="CHEBI:43474"/>
        <dbReference type="ChEBI" id="CHEBI:83421"/>
        <dbReference type="EC" id="3.1.3.16"/>
    </reaction>
</comment>
<dbReference type="EC" id="3.1.3.16" evidence="5"/>
<name>A0AAV8WWE8_9CUCU</name>
<dbReference type="EMBL" id="JANEYF010004501">
    <property type="protein sequence ID" value="KAJ8930999.1"/>
    <property type="molecule type" value="Genomic_DNA"/>
</dbReference>
<dbReference type="Proteomes" id="UP001162156">
    <property type="component" value="Unassembled WGS sequence"/>
</dbReference>
<comment type="subcellular location">
    <subcellularLocation>
        <location evidence="2">Cytoplasm</location>
        <location evidence="2">Cytosol</location>
    </subcellularLocation>
    <subcellularLocation>
        <location evidence="1">Nucleus</location>
    </subcellularLocation>
</comment>
<dbReference type="SMART" id="SM00195">
    <property type="entry name" value="DSPc"/>
    <property type="match status" value="1"/>
</dbReference>
<evidence type="ECO:0000256" key="3">
    <source>
        <dbReference type="ARBA" id="ARBA00008601"/>
    </source>
</evidence>
<keyword evidence="7" id="KW-0378">Hydrolase</keyword>
<evidence type="ECO:0000256" key="5">
    <source>
        <dbReference type="ARBA" id="ARBA00013081"/>
    </source>
</evidence>
<proteinExistence type="inferred from homology"/>
<accession>A0AAV8WWE8</accession>
<dbReference type="Gene3D" id="3.90.190.10">
    <property type="entry name" value="Protein tyrosine phosphatase superfamily"/>
    <property type="match status" value="1"/>
</dbReference>
<evidence type="ECO:0000256" key="1">
    <source>
        <dbReference type="ARBA" id="ARBA00004123"/>
    </source>
</evidence>